<feature type="non-terminal residue" evidence="3">
    <location>
        <position position="1"/>
    </location>
</feature>
<feature type="compositionally biased region" description="Basic and acidic residues" evidence="2">
    <location>
        <begin position="73"/>
        <end position="87"/>
    </location>
</feature>
<keyword evidence="1" id="KW-0175">Coiled coil</keyword>
<feature type="compositionally biased region" description="Polar residues" evidence="2">
    <location>
        <begin position="127"/>
        <end position="137"/>
    </location>
</feature>
<evidence type="ECO:0000313" key="3">
    <source>
        <dbReference type="EMBL" id="CAK0801700.1"/>
    </source>
</evidence>
<proteinExistence type="predicted"/>
<evidence type="ECO:0000256" key="2">
    <source>
        <dbReference type="SAM" id="MobiDB-lite"/>
    </source>
</evidence>
<dbReference type="EMBL" id="CAUYUJ010002642">
    <property type="protein sequence ID" value="CAK0801700.1"/>
    <property type="molecule type" value="Genomic_DNA"/>
</dbReference>
<name>A0ABN9QAS2_9DINO</name>
<gene>
    <name evidence="3" type="ORF">PCOR1329_LOCUS9482</name>
</gene>
<comment type="caution">
    <text evidence="3">The sequence shown here is derived from an EMBL/GenBank/DDBJ whole genome shotgun (WGS) entry which is preliminary data.</text>
</comment>
<feature type="region of interest" description="Disordered" evidence="2">
    <location>
        <begin position="155"/>
        <end position="178"/>
    </location>
</feature>
<evidence type="ECO:0000256" key="1">
    <source>
        <dbReference type="SAM" id="Coils"/>
    </source>
</evidence>
<feature type="coiled-coil region" evidence="1">
    <location>
        <begin position="35"/>
        <end position="62"/>
    </location>
</feature>
<evidence type="ECO:0000313" key="4">
    <source>
        <dbReference type="Proteomes" id="UP001189429"/>
    </source>
</evidence>
<organism evidence="3 4">
    <name type="scientific">Prorocentrum cordatum</name>
    <dbReference type="NCBI Taxonomy" id="2364126"/>
    <lineage>
        <taxon>Eukaryota</taxon>
        <taxon>Sar</taxon>
        <taxon>Alveolata</taxon>
        <taxon>Dinophyceae</taxon>
        <taxon>Prorocentrales</taxon>
        <taxon>Prorocentraceae</taxon>
        <taxon>Prorocentrum</taxon>
    </lineage>
</organism>
<feature type="region of interest" description="Disordered" evidence="2">
    <location>
        <begin position="73"/>
        <end position="142"/>
    </location>
</feature>
<reference evidence="3" key="1">
    <citation type="submission" date="2023-10" db="EMBL/GenBank/DDBJ databases">
        <authorList>
            <person name="Chen Y."/>
            <person name="Shah S."/>
            <person name="Dougan E. K."/>
            <person name="Thang M."/>
            <person name="Chan C."/>
        </authorList>
    </citation>
    <scope>NUCLEOTIDE SEQUENCE [LARGE SCALE GENOMIC DNA]</scope>
</reference>
<dbReference type="Proteomes" id="UP001189429">
    <property type="component" value="Unassembled WGS sequence"/>
</dbReference>
<protein>
    <submittedName>
        <fullName evidence="3">Uncharacterized protein</fullName>
    </submittedName>
</protein>
<feature type="compositionally biased region" description="Low complexity" evidence="2">
    <location>
        <begin position="110"/>
        <end position="126"/>
    </location>
</feature>
<sequence length="178" mass="18571">AADASEKKILNVEWDETSFGSIDGLDATPEEKAALLTLKQQIQRAQAQFQEKESELQKWLTDMKEHRRIIEERAAKKRKAENGKKQQDGQPTAEVPKANPAAGGAGAEGPTGPAAATAASQATSAPEGTTANANEQQRIAEEAKKLSEAMFAAAAMASKAKGKGTAASASATGGDQSH</sequence>
<accession>A0ABN9QAS2</accession>
<keyword evidence="4" id="KW-1185">Reference proteome</keyword>